<dbReference type="Pfam" id="PF01381">
    <property type="entry name" value="HTH_3"/>
    <property type="match status" value="1"/>
</dbReference>
<evidence type="ECO:0000256" key="1">
    <source>
        <dbReference type="SAM" id="Coils"/>
    </source>
</evidence>
<dbReference type="Proteomes" id="UP000186553">
    <property type="component" value="Unassembled WGS sequence"/>
</dbReference>
<proteinExistence type="predicted"/>
<dbReference type="OrthoDB" id="9803379at2"/>
<dbReference type="EMBL" id="MBDL01000008">
    <property type="protein sequence ID" value="ODA13456.1"/>
    <property type="molecule type" value="Genomic_DNA"/>
</dbReference>
<accession>A0A1C3CXD9</accession>
<dbReference type="SUPFAM" id="SSF47413">
    <property type="entry name" value="lambda repressor-like DNA-binding domains"/>
    <property type="match status" value="1"/>
</dbReference>
<keyword evidence="1" id="KW-0175">Coiled coil</keyword>
<evidence type="ECO:0000259" key="2">
    <source>
        <dbReference type="PROSITE" id="PS50943"/>
    </source>
</evidence>
<dbReference type="SMART" id="SM00530">
    <property type="entry name" value="HTH_XRE"/>
    <property type="match status" value="1"/>
</dbReference>
<reference evidence="3 4" key="1">
    <citation type="submission" date="2016-07" db="EMBL/GenBank/DDBJ databases">
        <title>Acinetobacter sp. ANC 4603.</title>
        <authorList>
            <person name="Radolfova-Krizova L."/>
            <person name="Nemec A."/>
        </authorList>
    </citation>
    <scope>NUCLEOTIDE SEQUENCE [LARGE SCALE GENOMIC DNA]</scope>
    <source>
        <strain evidence="3 4">ANC 4603</strain>
    </source>
</reference>
<dbReference type="InterPro" id="IPR001387">
    <property type="entry name" value="Cro/C1-type_HTH"/>
</dbReference>
<comment type="caution">
    <text evidence="3">The sequence shown here is derived from an EMBL/GenBank/DDBJ whole genome shotgun (WGS) entry which is preliminary data.</text>
</comment>
<evidence type="ECO:0000313" key="3">
    <source>
        <dbReference type="EMBL" id="ODA13456.1"/>
    </source>
</evidence>
<evidence type="ECO:0000313" key="4">
    <source>
        <dbReference type="Proteomes" id="UP000186553"/>
    </source>
</evidence>
<dbReference type="GO" id="GO:0003677">
    <property type="term" value="F:DNA binding"/>
    <property type="evidence" value="ECO:0007669"/>
    <property type="project" value="InterPro"/>
</dbReference>
<sequence>MSSIHDPRYRTIINELTKLRESKDITQVQLATSLKKHQSYIAKVENLERRLDLIELHDWLIALNDNIADFLKNKL</sequence>
<gene>
    <name evidence="3" type="ORF">BBP83_03445</name>
</gene>
<feature type="coiled-coil region" evidence="1">
    <location>
        <begin position="30"/>
        <end position="57"/>
    </location>
</feature>
<keyword evidence="4" id="KW-1185">Reference proteome</keyword>
<dbReference type="Gene3D" id="1.10.260.40">
    <property type="entry name" value="lambda repressor-like DNA-binding domains"/>
    <property type="match status" value="1"/>
</dbReference>
<dbReference type="PROSITE" id="PS50943">
    <property type="entry name" value="HTH_CROC1"/>
    <property type="match status" value="1"/>
</dbReference>
<dbReference type="CDD" id="cd00093">
    <property type="entry name" value="HTH_XRE"/>
    <property type="match status" value="1"/>
</dbReference>
<dbReference type="InterPro" id="IPR010982">
    <property type="entry name" value="Lambda_DNA-bd_dom_sf"/>
</dbReference>
<dbReference type="RefSeq" id="WP_068886218.1">
    <property type="nucleotide sequence ID" value="NZ_CBCRUU010000009.1"/>
</dbReference>
<dbReference type="AlphaFoldDB" id="A0A1C3CXD9"/>
<name>A0A1C3CXD9_9GAMM</name>
<organism evidence="3 4">
    <name type="scientific">Acinetobacter celticus</name>
    <dbReference type="NCBI Taxonomy" id="1891224"/>
    <lineage>
        <taxon>Bacteria</taxon>
        <taxon>Pseudomonadati</taxon>
        <taxon>Pseudomonadota</taxon>
        <taxon>Gammaproteobacteria</taxon>
        <taxon>Moraxellales</taxon>
        <taxon>Moraxellaceae</taxon>
        <taxon>Acinetobacter</taxon>
    </lineage>
</organism>
<dbReference type="STRING" id="1891224.BBP83_03445"/>
<protein>
    <recommendedName>
        <fullName evidence="2">HTH cro/C1-type domain-containing protein</fullName>
    </recommendedName>
</protein>
<feature type="domain" description="HTH cro/C1-type" evidence="2">
    <location>
        <begin position="16"/>
        <end position="70"/>
    </location>
</feature>